<protein>
    <submittedName>
        <fullName evidence="4">Disintegrin and metalloproteinase with thrombospondin motifs 18-like protein</fullName>
    </submittedName>
</protein>
<dbReference type="InterPro" id="IPR024079">
    <property type="entry name" value="MetalloPept_cat_dom_sf"/>
</dbReference>
<evidence type="ECO:0000313" key="4">
    <source>
        <dbReference type="EMBL" id="RWS03038.1"/>
    </source>
</evidence>
<dbReference type="Pfam" id="PF01421">
    <property type="entry name" value="Reprolysin"/>
    <property type="match status" value="1"/>
</dbReference>
<name>A0A3S3NNL3_9ACAR</name>
<keyword evidence="6" id="KW-1185">Reference proteome</keyword>
<sequence length="279" mass="32232">MYRSIKDLNQYFGNLTIYLAVFYDNYLYSRFHQVEYELIKWIVATMKTVQMKYDQQSVKNFVNVNFIITKIEQVNIEIPEPGLVNVYLTKFCEYQSQSLNSQNNSVEWDFAILLTGINLWQKPKDKVSSLIVGVAYPGTICTDYTSERRCALIEVKSFQATLTATHEIGHALGMRHDGRYETMLCDKEKNIMSATTGAGKTKWSQCSLDDLKRHLLRIKRLNPSCLDFSKLDTVAYKSIDLRSGELPGVTYPSKKQCDFYLGHEYYAYSGSEPPYDVRK</sequence>
<dbReference type="Gene3D" id="3.40.390.10">
    <property type="entry name" value="Collagenase (Catalytic Domain)"/>
    <property type="match status" value="1"/>
</dbReference>
<dbReference type="EMBL" id="NCKU01006881">
    <property type="protein sequence ID" value="RWS03081.1"/>
    <property type="molecule type" value="Genomic_DNA"/>
</dbReference>
<dbReference type="GO" id="GO:0004222">
    <property type="term" value="F:metalloendopeptidase activity"/>
    <property type="evidence" value="ECO:0007669"/>
    <property type="project" value="InterPro"/>
</dbReference>
<organism evidence="4 6">
    <name type="scientific">Dinothrombium tinctorium</name>
    <dbReference type="NCBI Taxonomy" id="1965070"/>
    <lineage>
        <taxon>Eukaryota</taxon>
        <taxon>Metazoa</taxon>
        <taxon>Ecdysozoa</taxon>
        <taxon>Arthropoda</taxon>
        <taxon>Chelicerata</taxon>
        <taxon>Arachnida</taxon>
        <taxon>Acari</taxon>
        <taxon>Acariformes</taxon>
        <taxon>Trombidiformes</taxon>
        <taxon>Prostigmata</taxon>
        <taxon>Anystina</taxon>
        <taxon>Parasitengona</taxon>
        <taxon>Trombidioidea</taxon>
        <taxon>Trombidiidae</taxon>
        <taxon>Dinothrombium</taxon>
    </lineage>
</organism>
<accession>A0A3S3NNL3</accession>
<dbReference type="InterPro" id="IPR001590">
    <property type="entry name" value="Peptidase_M12B"/>
</dbReference>
<evidence type="ECO:0000313" key="3">
    <source>
        <dbReference type="EMBL" id="RWS03036.1"/>
    </source>
</evidence>
<comment type="caution">
    <text evidence="4">The sequence shown here is derived from an EMBL/GenBank/DDBJ whole genome shotgun (WGS) entry which is preliminary data.</text>
</comment>
<proteinExistence type="predicted"/>
<dbReference type="PANTHER" id="PTHR11905:SF247">
    <property type="entry name" value="PEPTIDASE M12B DOMAIN-CONTAINING PROTEIN"/>
    <property type="match status" value="1"/>
</dbReference>
<gene>
    <name evidence="5" type="ORF">B4U79_16549</name>
    <name evidence="4" type="ORF">B4U79_16554</name>
    <name evidence="3" type="ORF">B4U79_16555</name>
</gene>
<dbReference type="GO" id="GO:0006508">
    <property type="term" value="P:proteolysis"/>
    <property type="evidence" value="ECO:0007669"/>
    <property type="project" value="InterPro"/>
</dbReference>
<feature type="active site" evidence="1">
    <location>
        <position position="167"/>
    </location>
</feature>
<dbReference type="Proteomes" id="UP000285301">
    <property type="component" value="Unassembled WGS sequence"/>
</dbReference>
<dbReference type="SUPFAM" id="SSF55486">
    <property type="entry name" value="Metalloproteases ('zincins'), catalytic domain"/>
    <property type="match status" value="1"/>
</dbReference>
<evidence type="ECO:0000259" key="2">
    <source>
        <dbReference type="PROSITE" id="PS50215"/>
    </source>
</evidence>
<reference evidence="4 6" key="1">
    <citation type="journal article" date="2018" name="Gigascience">
        <title>Genomes of trombidid mites reveal novel predicted allergens and laterally-transferred genes associated with secondary metabolism.</title>
        <authorList>
            <person name="Dong X."/>
            <person name="Chaisiri K."/>
            <person name="Xia D."/>
            <person name="Armstrong S.D."/>
            <person name="Fang Y."/>
            <person name="Donnelly M.J."/>
            <person name="Kadowaki T."/>
            <person name="McGarry J.W."/>
            <person name="Darby A.C."/>
            <person name="Makepeace B.L."/>
        </authorList>
    </citation>
    <scope>NUCLEOTIDE SEQUENCE [LARGE SCALE GENOMIC DNA]</scope>
    <source>
        <strain evidence="4">UoL-WK</strain>
    </source>
</reference>
<dbReference type="PANTHER" id="PTHR11905">
    <property type="entry name" value="ADAM A DISINTEGRIN AND METALLOPROTEASE DOMAIN"/>
    <property type="match status" value="1"/>
</dbReference>
<dbReference type="GO" id="GO:0007229">
    <property type="term" value="P:integrin-mediated signaling pathway"/>
    <property type="evidence" value="ECO:0007669"/>
    <property type="project" value="UniProtKB-KW"/>
</dbReference>
<keyword evidence="1" id="KW-0862">Zinc</keyword>
<feature type="binding site" evidence="1">
    <location>
        <position position="176"/>
    </location>
    <ligand>
        <name>Zn(2+)</name>
        <dbReference type="ChEBI" id="CHEBI:29105"/>
        <note>catalytic</note>
    </ligand>
</feature>
<dbReference type="EMBL" id="NCKU01006924">
    <property type="protein sequence ID" value="RWS03038.1"/>
    <property type="molecule type" value="Genomic_DNA"/>
</dbReference>
<dbReference type="AlphaFoldDB" id="A0A3S3NNL3"/>
<evidence type="ECO:0000313" key="6">
    <source>
        <dbReference type="Proteomes" id="UP000285301"/>
    </source>
</evidence>
<keyword evidence="1" id="KW-0479">Metal-binding</keyword>
<keyword evidence="4" id="KW-0401">Integrin</keyword>
<dbReference type="OrthoDB" id="10035764at2759"/>
<evidence type="ECO:0000313" key="5">
    <source>
        <dbReference type="EMBL" id="RWS03081.1"/>
    </source>
</evidence>
<evidence type="ECO:0000256" key="1">
    <source>
        <dbReference type="PROSITE-ProRule" id="PRU00276"/>
    </source>
</evidence>
<dbReference type="PROSITE" id="PS50215">
    <property type="entry name" value="ADAM_MEPRO"/>
    <property type="match status" value="1"/>
</dbReference>
<comment type="caution">
    <text evidence="1">Lacks conserved residue(s) required for the propagation of feature annotation.</text>
</comment>
<feature type="binding site" evidence="1">
    <location>
        <position position="170"/>
    </location>
    <ligand>
        <name>Zn(2+)</name>
        <dbReference type="ChEBI" id="CHEBI:29105"/>
        <note>catalytic</note>
    </ligand>
</feature>
<reference evidence="4" key="2">
    <citation type="submission" date="2018-11" db="EMBL/GenBank/DDBJ databases">
        <title>Trombidioid mite genomics.</title>
        <authorList>
            <person name="Dong X."/>
        </authorList>
    </citation>
    <scope>NUCLEOTIDE SEQUENCE</scope>
    <source>
        <strain evidence="4">UoL-WK</strain>
    </source>
</reference>
<feature type="binding site" evidence="1">
    <location>
        <position position="166"/>
    </location>
    <ligand>
        <name>Zn(2+)</name>
        <dbReference type="ChEBI" id="CHEBI:29105"/>
        <note>catalytic</note>
    </ligand>
</feature>
<dbReference type="EMBL" id="NCKU01006926">
    <property type="protein sequence ID" value="RWS03036.1"/>
    <property type="molecule type" value="Genomic_DNA"/>
</dbReference>
<feature type="domain" description="Peptidase M12B" evidence="2">
    <location>
        <begin position="15"/>
        <end position="215"/>
    </location>
</feature>
<dbReference type="GO" id="GO:0046872">
    <property type="term" value="F:metal ion binding"/>
    <property type="evidence" value="ECO:0007669"/>
    <property type="project" value="UniProtKB-KW"/>
</dbReference>